<evidence type="ECO:0000256" key="7">
    <source>
        <dbReference type="ARBA" id="ARBA00023315"/>
    </source>
</evidence>
<evidence type="ECO:0000259" key="9">
    <source>
        <dbReference type="SMART" id="SM00563"/>
    </source>
</evidence>
<evidence type="ECO:0000256" key="5">
    <source>
        <dbReference type="ARBA" id="ARBA00023098"/>
    </source>
</evidence>
<evidence type="ECO:0000256" key="1">
    <source>
        <dbReference type="ARBA" id="ARBA00004370"/>
    </source>
</evidence>
<gene>
    <name evidence="10" type="ORF">BQ8482_110768</name>
</gene>
<comment type="subcellular location">
    <subcellularLocation>
        <location evidence="1">Membrane</location>
    </subcellularLocation>
</comment>
<keyword evidence="5" id="KW-0443">Lipid metabolism</keyword>
<keyword evidence="2 10" id="KW-0808">Transferase</keyword>
<keyword evidence="4 8" id="KW-1133">Transmembrane helix</keyword>
<dbReference type="GO" id="GO:0006629">
    <property type="term" value="P:lipid metabolic process"/>
    <property type="evidence" value="ECO:0007669"/>
    <property type="project" value="UniProtKB-KW"/>
</dbReference>
<keyword evidence="3 8" id="KW-0812">Transmembrane</keyword>
<evidence type="ECO:0000256" key="2">
    <source>
        <dbReference type="ARBA" id="ARBA00022679"/>
    </source>
</evidence>
<dbReference type="PANTHER" id="PTHR23063:SF52">
    <property type="entry name" value="LYSOPHOSPHATIDYLCHOLINE ACYLTRANSFERASE"/>
    <property type="match status" value="1"/>
</dbReference>
<proteinExistence type="predicted"/>
<dbReference type="AlphaFoldDB" id="A0A2P9ACI1"/>
<evidence type="ECO:0000256" key="3">
    <source>
        <dbReference type="ARBA" id="ARBA00022692"/>
    </source>
</evidence>
<dbReference type="SMART" id="SM00563">
    <property type="entry name" value="PlsC"/>
    <property type="match status" value="1"/>
</dbReference>
<dbReference type="EMBL" id="FUIG01000013">
    <property type="protein sequence ID" value="SJM28838.1"/>
    <property type="molecule type" value="Genomic_DNA"/>
</dbReference>
<dbReference type="SUPFAM" id="SSF69593">
    <property type="entry name" value="Glycerol-3-phosphate (1)-acyltransferase"/>
    <property type="match status" value="1"/>
</dbReference>
<evidence type="ECO:0000313" key="10">
    <source>
        <dbReference type="EMBL" id="SJM28838.1"/>
    </source>
</evidence>
<dbReference type="GO" id="GO:0016020">
    <property type="term" value="C:membrane"/>
    <property type="evidence" value="ECO:0007669"/>
    <property type="project" value="UniProtKB-SubCell"/>
</dbReference>
<reference evidence="11" key="1">
    <citation type="submission" date="2016-12" db="EMBL/GenBank/DDBJ databases">
        <authorList>
            <person name="Brunel B."/>
        </authorList>
    </citation>
    <scope>NUCLEOTIDE SEQUENCE [LARGE SCALE GENOMIC DNA]</scope>
</reference>
<name>A0A2P9ACI1_9HYPH</name>
<accession>A0A2P9ACI1</accession>
<keyword evidence="7 10" id="KW-0012">Acyltransferase</keyword>
<dbReference type="GO" id="GO:0016746">
    <property type="term" value="F:acyltransferase activity"/>
    <property type="evidence" value="ECO:0007669"/>
    <property type="project" value="UniProtKB-KW"/>
</dbReference>
<keyword evidence="11" id="KW-1185">Reference proteome</keyword>
<dbReference type="InterPro" id="IPR002123">
    <property type="entry name" value="Plipid/glycerol_acylTrfase"/>
</dbReference>
<dbReference type="Pfam" id="PF01553">
    <property type="entry name" value="Acyltransferase"/>
    <property type="match status" value="1"/>
</dbReference>
<protein>
    <submittedName>
        <fullName evidence="10">Phospholipid/glycerol acyltransferase</fullName>
    </submittedName>
</protein>
<dbReference type="PANTHER" id="PTHR23063">
    <property type="entry name" value="PHOSPHOLIPID ACYLTRANSFERASE"/>
    <property type="match status" value="1"/>
</dbReference>
<feature type="transmembrane region" description="Helical" evidence="8">
    <location>
        <begin position="12"/>
        <end position="33"/>
    </location>
</feature>
<evidence type="ECO:0000256" key="8">
    <source>
        <dbReference type="SAM" id="Phobius"/>
    </source>
</evidence>
<keyword evidence="6 8" id="KW-0472">Membrane</keyword>
<evidence type="ECO:0000256" key="6">
    <source>
        <dbReference type="ARBA" id="ARBA00023136"/>
    </source>
</evidence>
<dbReference type="CDD" id="cd07989">
    <property type="entry name" value="LPLAT_AGPAT-like"/>
    <property type="match status" value="1"/>
</dbReference>
<organism evidence="10 11">
    <name type="scientific">Mesorhizobium delmotii</name>
    <dbReference type="NCBI Taxonomy" id="1631247"/>
    <lineage>
        <taxon>Bacteria</taxon>
        <taxon>Pseudomonadati</taxon>
        <taxon>Pseudomonadota</taxon>
        <taxon>Alphaproteobacteria</taxon>
        <taxon>Hyphomicrobiales</taxon>
        <taxon>Phyllobacteriaceae</taxon>
        <taxon>Mesorhizobium</taxon>
    </lineage>
</organism>
<dbReference type="Proteomes" id="UP000245698">
    <property type="component" value="Unassembled WGS sequence"/>
</dbReference>
<evidence type="ECO:0000313" key="11">
    <source>
        <dbReference type="Proteomes" id="UP000245698"/>
    </source>
</evidence>
<sequence length="273" mass="30070">MGQGQERMIGKIRIFLALGLVVVGSLILVPLQILSMKTGLWRETFILKIWHRLIIRALGMRIHVKGTLSNQRPLLVASNHVSWTDIMVLGSMADVTFIARADMAGWPLIGMLSKLQRTVFIERERKRSSGDQASEIANRMAKGDAMVLFAEGSTGDGNMILPFKSTLFGAASMAISEGAAERVFIQPVAIVYTRLHGVPLGRRHRPIAAWVGDEDLMPHLKVLMAEGGLDVEVHFGEPVAFSKGSNRKETARLMESQVRDMVQAALADPHPSR</sequence>
<evidence type="ECO:0000256" key="4">
    <source>
        <dbReference type="ARBA" id="ARBA00022989"/>
    </source>
</evidence>
<feature type="domain" description="Phospholipid/glycerol acyltransferase" evidence="9">
    <location>
        <begin position="74"/>
        <end position="193"/>
    </location>
</feature>